<evidence type="ECO:0000256" key="1">
    <source>
        <dbReference type="ARBA" id="ARBA00022723"/>
    </source>
</evidence>
<dbReference type="GO" id="GO:0005634">
    <property type="term" value="C:nucleus"/>
    <property type="evidence" value="ECO:0007669"/>
    <property type="project" value="TreeGrafter"/>
</dbReference>
<dbReference type="InterPro" id="IPR002125">
    <property type="entry name" value="CMP_dCMP_dom"/>
</dbReference>
<dbReference type="GO" id="GO:0052717">
    <property type="term" value="F:tRNA-specific adenosine-34 deaminase activity"/>
    <property type="evidence" value="ECO:0007669"/>
    <property type="project" value="UniProtKB-EC"/>
</dbReference>
<dbReference type="EnsemblMetazoa" id="XM_021039125.2">
    <property type="protein sequence ID" value="XP_020894784.1"/>
    <property type="gene ID" value="LOC110233797"/>
</dbReference>
<dbReference type="RefSeq" id="XP_020894784.1">
    <property type="nucleotide sequence ID" value="XM_021039125.2"/>
</dbReference>
<evidence type="ECO:0000256" key="3">
    <source>
        <dbReference type="ARBA" id="ARBA00022833"/>
    </source>
</evidence>
<dbReference type="KEGG" id="epa:110233797"/>
<feature type="domain" description="CMP/dCMP-type deaminase" evidence="4">
    <location>
        <begin position="1"/>
        <end position="98"/>
    </location>
</feature>
<organism evidence="5 6">
    <name type="scientific">Exaiptasia diaphana</name>
    <name type="common">Tropical sea anemone</name>
    <name type="synonym">Aiptasia pulchella</name>
    <dbReference type="NCBI Taxonomy" id="2652724"/>
    <lineage>
        <taxon>Eukaryota</taxon>
        <taxon>Metazoa</taxon>
        <taxon>Cnidaria</taxon>
        <taxon>Anthozoa</taxon>
        <taxon>Hexacorallia</taxon>
        <taxon>Actiniaria</taxon>
        <taxon>Aiptasiidae</taxon>
        <taxon>Exaiptasia</taxon>
    </lineage>
</organism>
<dbReference type="PANTHER" id="PTHR11079:SF149">
    <property type="entry name" value="TRNA-SPECIFIC ADENOSINE DEAMINASE 2"/>
    <property type="match status" value="1"/>
</dbReference>
<dbReference type="InterPro" id="IPR016193">
    <property type="entry name" value="Cytidine_deaminase-like"/>
</dbReference>
<sequence>MVYNDIIVGLGRNEVNETKNATRHAELVAIDKTRKWCLERNLDEKMVFESTTLYVTVEPCIMCAAALRYVGLRRIVFGCENERFGGCGSILQLHCDKCSSSNDAVTKDMIPGLPLQFNSGIHADVSIKLLKTFYQGENPNAPNPTDKSKRNT</sequence>
<dbReference type="InterPro" id="IPR016192">
    <property type="entry name" value="APOBEC/CMP_deaminase_Zn-bd"/>
</dbReference>
<keyword evidence="1" id="KW-0479">Metal-binding</keyword>
<keyword evidence="3" id="KW-0862">Zinc</keyword>
<proteinExistence type="predicted"/>
<dbReference type="GO" id="GO:0008270">
    <property type="term" value="F:zinc ion binding"/>
    <property type="evidence" value="ECO:0007669"/>
    <property type="project" value="InterPro"/>
</dbReference>
<dbReference type="OrthoDB" id="408702at2759"/>
<dbReference type="Gene3D" id="3.40.140.10">
    <property type="entry name" value="Cytidine Deaminase, domain 2"/>
    <property type="match status" value="1"/>
</dbReference>
<dbReference type="GeneID" id="110233797"/>
<dbReference type="SUPFAM" id="SSF53927">
    <property type="entry name" value="Cytidine deaminase-like"/>
    <property type="match status" value="1"/>
</dbReference>
<dbReference type="PANTHER" id="PTHR11079">
    <property type="entry name" value="CYTOSINE DEAMINASE FAMILY MEMBER"/>
    <property type="match status" value="1"/>
</dbReference>
<evidence type="ECO:0000259" key="4">
    <source>
        <dbReference type="PROSITE" id="PS51747"/>
    </source>
</evidence>
<protein>
    <recommendedName>
        <fullName evidence="4">CMP/dCMP-type deaminase domain-containing protein</fullName>
    </recommendedName>
</protein>
<dbReference type="GO" id="GO:0005737">
    <property type="term" value="C:cytoplasm"/>
    <property type="evidence" value="ECO:0007669"/>
    <property type="project" value="TreeGrafter"/>
</dbReference>
<evidence type="ECO:0000313" key="5">
    <source>
        <dbReference type="EnsemblMetazoa" id="XP_020894784.1"/>
    </source>
</evidence>
<dbReference type="PROSITE" id="PS00903">
    <property type="entry name" value="CYT_DCMP_DEAMINASES_1"/>
    <property type="match status" value="1"/>
</dbReference>
<name>A0A913WVL0_EXADI</name>
<dbReference type="GO" id="GO:0002100">
    <property type="term" value="P:tRNA wobble adenosine to inosine editing"/>
    <property type="evidence" value="ECO:0007669"/>
    <property type="project" value="InterPro"/>
</dbReference>
<dbReference type="Pfam" id="PF00383">
    <property type="entry name" value="dCMP_cyt_deam_1"/>
    <property type="match status" value="1"/>
</dbReference>
<keyword evidence="2" id="KW-0378">Hydrolase</keyword>
<dbReference type="AlphaFoldDB" id="A0A913WVL0"/>
<dbReference type="PROSITE" id="PS51747">
    <property type="entry name" value="CYT_DCMP_DEAMINASES_2"/>
    <property type="match status" value="1"/>
</dbReference>
<accession>A0A913WVL0</accession>
<dbReference type="OMA" id="PCQMCAG"/>
<dbReference type="Proteomes" id="UP000887567">
    <property type="component" value="Unplaced"/>
</dbReference>
<reference evidence="5" key="1">
    <citation type="submission" date="2022-11" db="UniProtKB">
        <authorList>
            <consortium name="EnsemblMetazoa"/>
        </authorList>
    </citation>
    <scope>IDENTIFICATION</scope>
</reference>
<evidence type="ECO:0000256" key="2">
    <source>
        <dbReference type="ARBA" id="ARBA00022801"/>
    </source>
</evidence>
<evidence type="ECO:0000313" key="6">
    <source>
        <dbReference type="Proteomes" id="UP000887567"/>
    </source>
</evidence>
<dbReference type="CDD" id="cd01285">
    <property type="entry name" value="nucleoside_deaminase"/>
    <property type="match status" value="1"/>
</dbReference>
<keyword evidence="6" id="KW-1185">Reference proteome</keyword>